<dbReference type="Proteomes" id="UP001309876">
    <property type="component" value="Unassembled WGS sequence"/>
</dbReference>
<dbReference type="PANTHER" id="PTHR37544:SF3">
    <property type="entry name" value="SPRAY"/>
    <property type="match status" value="1"/>
</dbReference>
<feature type="transmembrane region" description="Helical" evidence="2">
    <location>
        <begin position="621"/>
        <end position="638"/>
    </location>
</feature>
<feature type="transmembrane region" description="Helical" evidence="2">
    <location>
        <begin position="733"/>
        <end position="754"/>
    </location>
</feature>
<evidence type="ECO:0000256" key="2">
    <source>
        <dbReference type="SAM" id="Phobius"/>
    </source>
</evidence>
<evidence type="ECO:0000313" key="3">
    <source>
        <dbReference type="EMBL" id="KAK5087843.1"/>
    </source>
</evidence>
<feature type="transmembrane region" description="Helical" evidence="2">
    <location>
        <begin position="424"/>
        <end position="451"/>
    </location>
</feature>
<accession>A0AAN7T327</accession>
<proteinExistence type="predicted"/>
<name>A0AAN7T327_9EURO</name>
<organism evidence="3 4">
    <name type="scientific">Lithohypha guttulata</name>
    <dbReference type="NCBI Taxonomy" id="1690604"/>
    <lineage>
        <taxon>Eukaryota</taxon>
        <taxon>Fungi</taxon>
        <taxon>Dikarya</taxon>
        <taxon>Ascomycota</taxon>
        <taxon>Pezizomycotina</taxon>
        <taxon>Eurotiomycetes</taxon>
        <taxon>Chaetothyriomycetidae</taxon>
        <taxon>Chaetothyriales</taxon>
        <taxon>Trichomeriaceae</taxon>
        <taxon>Lithohypha</taxon>
    </lineage>
</organism>
<reference evidence="3 4" key="1">
    <citation type="submission" date="2023-08" db="EMBL/GenBank/DDBJ databases">
        <title>Black Yeasts Isolated from many extreme environments.</title>
        <authorList>
            <person name="Coleine C."/>
            <person name="Stajich J.E."/>
            <person name="Selbmann L."/>
        </authorList>
    </citation>
    <scope>NUCLEOTIDE SEQUENCE [LARGE SCALE GENOMIC DNA]</scope>
    <source>
        <strain evidence="3 4">CCFEE 5910</strain>
    </source>
</reference>
<keyword evidence="2" id="KW-1133">Transmembrane helix</keyword>
<evidence type="ECO:0000313" key="4">
    <source>
        <dbReference type="Proteomes" id="UP001309876"/>
    </source>
</evidence>
<dbReference type="PANTHER" id="PTHR37544">
    <property type="entry name" value="SPRAY-RELATED"/>
    <property type="match status" value="1"/>
</dbReference>
<dbReference type="AlphaFoldDB" id="A0AAN7T327"/>
<feature type="region of interest" description="Disordered" evidence="1">
    <location>
        <begin position="878"/>
        <end position="914"/>
    </location>
</feature>
<gene>
    <name evidence="3" type="ORF">LTR05_002058</name>
</gene>
<protein>
    <submittedName>
        <fullName evidence="3">Uncharacterized protein</fullName>
    </submittedName>
</protein>
<feature type="transmembrane region" description="Helical" evidence="2">
    <location>
        <begin position="577"/>
        <end position="601"/>
    </location>
</feature>
<keyword evidence="2" id="KW-0472">Membrane</keyword>
<sequence>MYIDRASLTITKAGTGAVGTTSAPVTAQQTPTVSSVSLTTARATATQTLSSLSQPPATTPSTTRSITTSTLKTTSPVSTTSTSTIRTTSTLSTISTSTIRTGSTNTIITGTSSKAASSSFQSYKSSTTSAVLASNSASKPDSLVSKSDTRSLPLSTSAAYVSSAATSSSRTYIAASSLDLDEETTRFSSRPTATSNVQPFARPTDALSNSYDFDSDTRTMVNLSSTSTSSITAKSSSTTSVSLNATSSSKVIVYSTSNFSSVSTIVAIGTTTKSSAPATATNTLTKGNSTIAFSLSKNEVIVERPFTWSTYFAAMFLPALVAVVIKVTWEVIATSLKLIEPFERLAKGNGATASYSILTEYLEGMISSDILQALGHGRTIPIISALIYIMVGVAPLIASVSMSVKPRKMCLDDENQYRPCDPAWVINIPLIRLLEGFVLACIVLVLCLMWLTRRSRIPLATNPSSIASLATLLNYQPLLQELQSIDPDADGRLFSVAWKKKLFRIVEHYDQKTDRTRFGFVTYRTKHAVQNEDRSSWLSFSTSSKTSRISYTSIDDNPDDAGRVKPSSSFQFRRYSYAWTLTSLHLFTTTALLTIILTYWLDQNLDDAFNRFFNADSVPAIVPKILLVGLAVLVDMQMKHLDRIVRITDPFRRLASRNARAETTILLPLNGTCWSNLPRNIYLFFRYEFAEGRMWWVTVVSLVACLSDLNIIAVAGLLWNLAQTSLTYHLCGYLSMACTSAILAVVLVTMAWWLKVSVIRRMPRQPDTIGSMLSYLCGSEMVRDWNSGSMSAMPMEYLSRKERDTLVKSSERRFCFGRMLGVDDRERWCIDYERDQGHVMIVNDIEPGDSVTASSMGGKWQPAPTHMIPRKPLIQELGSRSALMGSDQSSDGWSRFPSLRASGTHERQQLNEYD</sequence>
<keyword evidence="2" id="KW-0812">Transmembrane</keyword>
<feature type="transmembrane region" description="Helical" evidence="2">
    <location>
        <begin position="308"/>
        <end position="329"/>
    </location>
</feature>
<feature type="transmembrane region" description="Helical" evidence="2">
    <location>
        <begin position="385"/>
        <end position="404"/>
    </location>
</feature>
<feature type="region of interest" description="Disordered" evidence="1">
    <location>
        <begin position="47"/>
        <end position="84"/>
    </location>
</feature>
<feature type="compositionally biased region" description="Basic and acidic residues" evidence="1">
    <location>
        <begin position="903"/>
        <end position="914"/>
    </location>
</feature>
<evidence type="ECO:0000256" key="1">
    <source>
        <dbReference type="SAM" id="MobiDB-lite"/>
    </source>
</evidence>
<comment type="caution">
    <text evidence="3">The sequence shown here is derived from an EMBL/GenBank/DDBJ whole genome shotgun (WGS) entry which is preliminary data.</text>
</comment>
<dbReference type="Pfam" id="PF11915">
    <property type="entry name" value="DUF3433"/>
    <property type="match status" value="2"/>
</dbReference>
<keyword evidence="4" id="KW-1185">Reference proteome</keyword>
<dbReference type="EMBL" id="JAVRRJ010000002">
    <property type="protein sequence ID" value="KAK5087843.1"/>
    <property type="molecule type" value="Genomic_DNA"/>
</dbReference>
<dbReference type="InterPro" id="IPR021840">
    <property type="entry name" value="DUF3433"/>
</dbReference>
<feature type="transmembrane region" description="Helical" evidence="2">
    <location>
        <begin position="695"/>
        <end position="721"/>
    </location>
</feature>